<feature type="signal peptide" evidence="1">
    <location>
        <begin position="1"/>
        <end position="21"/>
    </location>
</feature>
<dbReference type="Proteomes" id="UP001472677">
    <property type="component" value="Unassembled WGS sequence"/>
</dbReference>
<gene>
    <name evidence="2" type="ORF">V6N12_007596</name>
</gene>
<feature type="chain" id="PRO_5047523472" evidence="1">
    <location>
        <begin position="22"/>
        <end position="98"/>
    </location>
</feature>
<evidence type="ECO:0000256" key="1">
    <source>
        <dbReference type="SAM" id="SignalP"/>
    </source>
</evidence>
<proteinExistence type="predicted"/>
<accession>A0ABR2F299</accession>
<name>A0ABR2F299_9ROSI</name>
<keyword evidence="1" id="KW-0732">Signal</keyword>
<dbReference type="EMBL" id="JBBPBM010000009">
    <property type="protein sequence ID" value="KAK8569064.1"/>
    <property type="molecule type" value="Genomic_DNA"/>
</dbReference>
<protein>
    <submittedName>
        <fullName evidence="2">Uncharacterized protein</fullName>
    </submittedName>
</protein>
<keyword evidence="3" id="KW-1185">Reference proteome</keyword>
<organism evidence="2 3">
    <name type="scientific">Hibiscus sabdariffa</name>
    <name type="common">roselle</name>
    <dbReference type="NCBI Taxonomy" id="183260"/>
    <lineage>
        <taxon>Eukaryota</taxon>
        <taxon>Viridiplantae</taxon>
        <taxon>Streptophyta</taxon>
        <taxon>Embryophyta</taxon>
        <taxon>Tracheophyta</taxon>
        <taxon>Spermatophyta</taxon>
        <taxon>Magnoliopsida</taxon>
        <taxon>eudicotyledons</taxon>
        <taxon>Gunneridae</taxon>
        <taxon>Pentapetalae</taxon>
        <taxon>rosids</taxon>
        <taxon>malvids</taxon>
        <taxon>Malvales</taxon>
        <taxon>Malvaceae</taxon>
        <taxon>Malvoideae</taxon>
        <taxon>Hibiscus</taxon>
    </lineage>
</organism>
<evidence type="ECO:0000313" key="3">
    <source>
        <dbReference type="Proteomes" id="UP001472677"/>
    </source>
</evidence>
<evidence type="ECO:0000313" key="2">
    <source>
        <dbReference type="EMBL" id="KAK8569064.1"/>
    </source>
</evidence>
<reference evidence="2 3" key="1">
    <citation type="journal article" date="2024" name="G3 (Bethesda)">
        <title>Genome assembly of Hibiscus sabdariffa L. provides insights into metabolisms of medicinal natural products.</title>
        <authorList>
            <person name="Kim T."/>
        </authorList>
    </citation>
    <scope>NUCLEOTIDE SEQUENCE [LARGE SCALE GENOMIC DNA]</scope>
    <source>
        <strain evidence="2">TK-2024</strain>
        <tissue evidence="2">Old leaves</tissue>
    </source>
</reference>
<comment type="caution">
    <text evidence="2">The sequence shown here is derived from an EMBL/GenBank/DDBJ whole genome shotgun (WGS) entry which is preliminary data.</text>
</comment>
<sequence>MTWNLNRTFGIILADGVVVSGAAVENVGGAVAGDASIKDDGSAGGTGVEKDKRCVEPTIASNLTLYYGMVCTFATLNFQGENLEVVPFMGLVPIDLLL</sequence>